<evidence type="ECO:0000313" key="3">
    <source>
        <dbReference type="Proteomes" id="UP000886998"/>
    </source>
</evidence>
<gene>
    <name evidence="2" type="primary">X-elementORF2_251</name>
    <name evidence="2" type="ORF">TNIN_212601</name>
</gene>
<organism evidence="2 3">
    <name type="scientific">Trichonephila inaurata madagascariensis</name>
    <dbReference type="NCBI Taxonomy" id="2747483"/>
    <lineage>
        <taxon>Eukaryota</taxon>
        <taxon>Metazoa</taxon>
        <taxon>Ecdysozoa</taxon>
        <taxon>Arthropoda</taxon>
        <taxon>Chelicerata</taxon>
        <taxon>Arachnida</taxon>
        <taxon>Araneae</taxon>
        <taxon>Araneomorphae</taxon>
        <taxon>Entelegynae</taxon>
        <taxon>Araneoidea</taxon>
        <taxon>Nephilidae</taxon>
        <taxon>Trichonephila</taxon>
        <taxon>Trichonephila inaurata</taxon>
    </lineage>
</organism>
<dbReference type="EMBL" id="BMAV01015961">
    <property type="protein sequence ID" value="GFY66310.1"/>
    <property type="molecule type" value="Genomic_DNA"/>
</dbReference>
<dbReference type="PANTHER" id="PTHR33273">
    <property type="entry name" value="DOMAIN-CONTAINING PROTEIN, PUTATIVE-RELATED"/>
    <property type="match status" value="1"/>
</dbReference>
<dbReference type="InterPro" id="IPR036691">
    <property type="entry name" value="Endo/exonu/phosph_ase_sf"/>
</dbReference>
<keyword evidence="3" id="KW-1185">Reference proteome</keyword>
<dbReference type="Gene3D" id="3.60.10.10">
    <property type="entry name" value="Endonuclease/exonuclease/phosphatase"/>
    <property type="match status" value="1"/>
</dbReference>
<evidence type="ECO:0000259" key="1">
    <source>
        <dbReference type="Pfam" id="PF14529"/>
    </source>
</evidence>
<dbReference type="SUPFAM" id="SSF56219">
    <property type="entry name" value="DNase I-like"/>
    <property type="match status" value="1"/>
</dbReference>
<feature type="domain" description="Endonuclease/exonuclease/phosphatase" evidence="1">
    <location>
        <begin position="138"/>
        <end position="246"/>
    </location>
</feature>
<dbReference type="Pfam" id="PF14529">
    <property type="entry name" value="Exo_endo_phos_2"/>
    <property type="match status" value="1"/>
</dbReference>
<dbReference type="OrthoDB" id="6436748at2759"/>
<reference evidence="2" key="1">
    <citation type="submission" date="2020-08" db="EMBL/GenBank/DDBJ databases">
        <title>Multicomponent nature underlies the extraordinary mechanical properties of spider dragline silk.</title>
        <authorList>
            <person name="Kono N."/>
            <person name="Nakamura H."/>
            <person name="Mori M."/>
            <person name="Yoshida Y."/>
            <person name="Ohtoshi R."/>
            <person name="Malay A.D."/>
            <person name="Moran D.A.P."/>
            <person name="Tomita M."/>
            <person name="Numata K."/>
            <person name="Arakawa K."/>
        </authorList>
    </citation>
    <scope>NUCLEOTIDE SEQUENCE</scope>
</reference>
<keyword evidence="2" id="KW-0695">RNA-directed DNA polymerase</keyword>
<keyword evidence="2" id="KW-0548">Nucleotidyltransferase</keyword>
<proteinExistence type="predicted"/>
<dbReference type="PANTHER" id="PTHR33273:SF4">
    <property type="entry name" value="ENDONUCLEASE_EXONUCLEASE_PHOSPHATASE DOMAIN-CONTAINING PROTEIN"/>
    <property type="match status" value="1"/>
</dbReference>
<protein>
    <submittedName>
        <fullName evidence="2">Putative RNA-directed DNA polymerase from transposon X-element</fullName>
    </submittedName>
</protein>
<dbReference type="GO" id="GO:0003964">
    <property type="term" value="F:RNA-directed DNA polymerase activity"/>
    <property type="evidence" value="ECO:0007669"/>
    <property type="project" value="UniProtKB-KW"/>
</dbReference>
<sequence>MLNLYLSLLDVKVVRSQRLSRKHLDVFSVLPASWVAPETQETRLKKKTPIPKHQLNPPRSFIAHWNPDIVNLQDTHLQPCHNFTFPDYNIYRTDHTYRGGGTAIMIKRIIPHHQVIINNNSFENTAIKLNRQNDPPVTIVSAYRPPKKPIAVEDLHQIFRNQGHVLVSGDLNTKHASWSPLTQQNTPGNIIRRFCESTGYSLIAPSEPTCFRRSYRSTTIDIVIYKGMTVTDCSSVSELSSDHNHVLFEVSLDNFTSPALSTYSFPNWYKFQELLTNTLPGNPTISNPTDIENAIENFNDCYNSTLSHSSTFKCINKPLLSIPSFIRDKFKAKNSIRKAWQITKNPLLKFQLNKMQKDIKKF</sequence>
<comment type="caution">
    <text evidence="2">The sequence shown here is derived from an EMBL/GenBank/DDBJ whole genome shotgun (WGS) entry which is preliminary data.</text>
</comment>
<dbReference type="AlphaFoldDB" id="A0A8X6Y592"/>
<keyword evidence="2" id="KW-0808">Transferase</keyword>
<dbReference type="InterPro" id="IPR005135">
    <property type="entry name" value="Endo/exonuclease/phosphatase"/>
</dbReference>
<name>A0A8X6Y592_9ARAC</name>
<evidence type="ECO:0000313" key="2">
    <source>
        <dbReference type="EMBL" id="GFY66310.1"/>
    </source>
</evidence>
<accession>A0A8X6Y592</accession>
<dbReference type="Proteomes" id="UP000886998">
    <property type="component" value="Unassembled WGS sequence"/>
</dbReference>